<accession>X0YDV8</accession>
<dbReference type="EMBL" id="BART01007096">
    <property type="protein sequence ID" value="GAG54045.1"/>
    <property type="molecule type" value="Genomic_DNA"/>
</dbReference>
<reference evidence="1" key="1">
    <citation type="journal article" date="2014" name="Front. Microbiol.">
        <title>High frequency of phylogenetically diverse reductive dehalogenase-homologous genes in deep subseafloor sedimentary metagenomes.</title>
        <authorList>
            <person name="Kawai M."/>
            <person name="Futagami T."/>
            <person name="Toyoda A."/>
            <person name="Takaki Y."/>
            <person name="Nishi S."/>
            <person name="Hori S."/>
            <person name="Arai W."/>
            <person name="Tsubouchi T."/>
            <person name="Morono Y."/>
            <person name="Uchiyama I."/>
            <person name="Ito T."/>
            <person name="Fujiyama A."/>
            <person name="Inagaki F."/>
            <person name="Takami H."/>
        </authorList>
    </citation>
    <scope>NUCLEOTIDE SEQUENCE</scope>
    <source>
        <strain evidence="1">Expedition CK06-06</strain>
    </source>
</reference>
<organism evidence="1">
    <name type="scientific">marine sediment metagenome</name>
    <dbReference type="NCBI Taxonomy" id="412755"/>
    <lineage>
        <taxon>unclassified sequences</taxon>
        <taxon>metagenomes</taxon>
        <taxon>ecological metagenomes</taxon>
    </lineage>
</organism>
<gene>
    <name evidence="1" type="ORF">S01H4_16198</name>
</gene>
<name>X0YDV8_9ZZZZ</name>
<dbReference type="AlphaFoldDB" id="X0YDV8"/>
<comment type="caution">
    <text evidence="1">The sequence shown here is derived from an EMBL/GenBank/DDBJ whole genome shotgun (WGS) entry which is preliminary data.</text>
</comment>
<proteinExistence type="predicted"/>
<evidence type="ECO:0000313" key="1">
    <source>
        <dbReference type="EMBL" id="GAG54045.1"/>
    </source>
</evidence>
<sequence length="41" mass="4502">MNSLFEKPVSHPAKFWIDKIGPSDSQLPAGWASPTATWVGF</sequence>
<protein>
    <submittedName>
        <fullName evidence="1">Uncharacterized protein</fullName>
    </submittedName>
</protein>